<protein>
    <recommendedName>
        <fullName evidence="2">PLL-like beta propeller domain-containing protein</fullName>
    </recommendedName>
</protein>
<dbReference type="Proteomes" id="UP001599542">
    <property type="component" value="Unassembled WGS sequence"/>
</dbReference>
<dbReference type="Gene3D" id="2.120.10.70">
    <property type="entry name" value="Fucose-specific lectin"/>
    <property type="match status" value="2"/>
</dbReference>
<evidence type="ECO:0000313" key="4">
    <source>
        <dbReference type="Proteomes" id="UP001599542"/>
    </source>
</evidence>
<organism evidence="3 4">
    <name type="scientific">Kitasatospora phosalacinea</name>
    <dbReference type="NCBI Taxonomy" id="2065"/>
    <lineage>
        <taxon>Bacteria</taxon>
        <taxon>Bacillati</taxon>
        <taxon>Actinomycetota</taxon>
        <taxon>Actinomycetes</taxon>
        <taxon>Kitasatosporales</taxon>
        <taxon>Streptomycetaceae</taxon>
        <taxon>Kitasatospora</taxon>
    </lineage>
</organism>
<evidence type="ECO:0000259" key="2">
    <source>
        <dbReference type="Pfam" id="PF26607"/>
    </source>
</evidence>
<sequence>MTRSFRRILSLFAVTAVTAGLLVVFSASARAAFVSALGGAVSRSEVIERAQYWVDHQPGPYSDSGGGFSPGPTGDRNYRRDCSGYVDMAWHLNGDNWTGNLADVSYPIARQDLLPGDILLDAAHHVVIFNAWESDHTRFTYYSFGATPVKKVGPVSIDAPTIDGWANSNYQARRYDKIVDDREYDRQLVARPHLGTNANQTLEFVDNDGSGGVRTAWQTAPNSTWHDWSPLPGAAGVVGTPVLGRNANGTQEIFARTANGQVVSRWQLTQNGSWHDWYGHGGNVASELAVAANENGSQQIFARTPDGRITTRWQEKPNSTWHEGWLTFDGDGFVGDPAVSHNADGTLEVFARTANGHVMSRWQVAPNSTFTTSWFDHGGNVASDPVVSRNQDGRQQIFARTADGRITSSWQEKPNSTWHGWSTFDGGGYVGDPAVALCRNGNLELFVRDGAGTVWNIHQLKPNSVFSGWVKVGGTLATDPVVGENEDGRLEVFGKTASGAVTHAFQSGIATAFGTFRAL</sequence>
<gene>
    <name evidence="3" type="ORF">ACFW6T_17765</name>
</gene>
<name>A0ABW6GM63_9ACTN</name>
<evidence type="ECO:0000313" key="3">
    <source>
        <dbReference type="EMBL" id="MFE1353831.1"/>
    </source>
</evidence>
<keyword evidence="4" id="KW-1185">Reference proteome</keyword>
<feature type="domain" description="PLL-like beta propeller" evidence="2">
    <location>
        <begin position="413"/>
        <end position="508"/>
    </location>
</feature>
<reference evidence="3 4" key="1">
    <citation type="submission" date="2024-09" db="EMBL/GenBank/DDBJ databases">
        <title>The Natural Products Discovery Center: Release of the First 8490 Sequenced Strains for Exploring Actinobacteria Biosynthetic Diversity.</title>
        <authorList>
            <person name="Kalkreuter E."/>
            <person name="Kautsar S.A."/>
            <person name="Yang D."/>
            <person name="Bader C.D."/>
            <person name="Teijaro C.N."/>
            <person name="Fluegel L."/>
            <person name="Davis C.M."/>
            <person name="Simpson J.R."/>
            <person name="Lauterbach L."/>
            <person name="Steele A.D."/>
            <person name="Gui C."/>
            <person name="Meng S."/>
            <person name="Li G."/>
            <person name="Viehrig K."/>
            <person name="Ye F."/>
            <person name="Su P."/>
            <person name="Kiefer A.F."/>
            <person name="Nichols A."/>
            <person name="Cepeda A.J."/>
            <person name="Yan W."/>
            <person name="Fan B."/>
            <person name="Jiang Y."/>
            <person name="Adhikari A."/>
            <person name="Zheng C.-J."/>
            <person name="Schuster L."/>
            <person name="Cowan T.M."/>
            <person name="Smanski M.J."/>
            <person name="Chevrette M.G."/>
            <person name="De Carvalho L.P.S."/>
            <person name="Shen B."/>
        </authorList>
    </citation>
    <scope>NUCLEOTIDE SEQUENCE [LARGE SCALE GENOMIC DNA]</scope>
    <source>
        <strain evidence="3 4">NPDC058753</strain>
    </source>
</reference>
<accession>A0ABW6GM63</accession>
<dbReference type="SUPFAM" id="SSF89372">
    <property type="entry name" value="Fucose-specific lectin"/>
    <property type="match status" value="1"/>
</dbReference>
<dbReference type="InterPro" id="IPR058502">
    <property type="entry name" value="PLL-like_beta-prop"/>
</dbReference>
<evidence type="ECO:0000256" key="1">
    <source>
        <dbReference type="SAM" id="SignalP"/>
    </source>
</evidence>
<feature type="chain" id="PRO_5046126880" description="PLL-like beta propeller domain-containing protein" evidence="1">
    <location>
        <begin position="32"/>
        <end position="519"/>
    </location>
</feature>
<proteinExistence type="predicted"/>
<comment type="caution">
    <text evidence="3">The sequence shown here is derived from an EMBL/GenBank/DDBJ whole genome shotgun (WGS) entry which is preliminary data.</text>
</comment>
<dbReference type="Pfam" id="PF26607">
    <property type="entry name" value="DUF8189"/>
    <property type="match status" value="1"/>
</dbReference>
<dbReference type="EMBL" id="JBHYPX010000034">
    <property type="protein sequence ID" value="MFE1353831.1"/>
    <property type="molecule type" value="Genomic_DNA"/>
</dbReference>
<dbReference type="CDD" id="cd22954">
    <property type="entry name" value="PLL_lectin"/>
    <property type="match status" value="1"/>
</dbReference>
<dbReference type="Gene3D" id="3.90.1720.10">
    <property type="entry name" value="endopeptidase domain like (from Nostoc punctiforme)"/>
    <property type="match status" value="1"/>
</dbReference>
<keyword evidence="1" id="KW-0732">Signal</keyword>
<feature type="signal peptide" evidence="1">
    <location>
        <begin position="1"/>
        <end position="31"/>
    </location>
</feature>
<dbReference type="RefSeq" id="WP_380315173.1">
    <property type="nucleotide sequence ID" value="NZ_JBHYPW010000001.1"/>
</dbReference>